<keyword evidence="11 14" id="KW-1133">Transmembrane helix</keyword>
<dbReference type="InterPro" id="IPR050398">
    <property type="entry name" value="HssS/ArlS-like"/>
</dbReference>
<dbReference type="EC" id="2.7.13.3" evidence="3"/>
<evidence type="ECO:0000256" key="8">
    <source>
        <dbReference type="ARBA" id="ARBA00022741"/>
    </source>
</evidence>
<dbReference type="CDD" id="cd00082">
    <property type="entry name" value="HisKA"/>
    <property type="match status" value="1"/>
</dbReference>
<evidence type="ECO:0000256" key="11">
    <source>
        <dbReference type="ARBA" id="ARBA00022989"/>
    </source>
</evidence>
<dbReference type="GO" id="GO:0005886">
    <property type="term" value="C:plasma membrane"/>
    <property type="evidence" value="ECO:0007669"/>
    <property type="project" value="UniProtKB-SubCell"/>
</dbReference>
<evidence type="ECO:0000256" key="2">
    <source>
        <dbReference type="ARBA" id="ARBA00004651"/>
    </source>
</evidence>
<name>A0A1W1Z811_9LACT</name>
<dbReference type="SUPFAM" id="SSF55874">
    <property type="entry name" value="ATPase domain of HSP90 chaperone/DNA topoisomerase II/histidine kinase"/>
    <property type="match status" value="1"/>
</dbReference>
<dbReference type="GO" id="GO:0005524">
    <property type="term" value="F:ATP binding"/>
    <property type="evidence" value="ECO:0007669"/>
    <property type="project" value="UniProtKB-KW"/>
</dbReference>
<dbReference type="PANTHER" id="PTHR45528">
    <property type="entry name" value="SENSOR HISTIDINE KINASE CPXA"/>
    <property type="match status" value="1"/>
</dbReference>
<feature type="domain" description="Histidine kinase" evidence="15">
    <location>
        <begin position="253"/>
        <end position="469"/>
    </location>
</feature>
<keyword evidence="7 14" id="KW-0812">Transmembrane</keyword>
<feature type="transmembrane region" description="Helical" evidence="14">
    <location>
        <begin position="6"/>
        <end position="27"/>
    </location>
</feature>
<dbReference type="InterPro" id="IPR036097">
    <property type="entry name" value="HisK_dim/P_sf"/>
</dbReference>
<keyword evidence="12" id="KW-0902">Two-component regulatory system</keyword>
<evidence type="ECO:0000313" key="18">
    <source>
        <dbReference type="Proteomes" id="UP000243884"/>
    </source>
</evidence>
<keyword evidence="6" id="KW-0808">Transferase</keyword>
<keyword evidence="5" id="KW-0597">Phosphoprotein</keyword>
<dbReference type="PROSITE" id="PS50109">
    <property type="entry name" value="HIS_KIN"/>
    <property type="match status" value="1"/>
</dbReference>
<dbReference type="STRING" id="371602.SAMN04487984_1191"/>
<evidence type="ECO:0000256" key="1">
    <source>
        <dbReference type="ARBA" id="ARBA00000085"/>
    </source>
</evidence>
<evidence type="ECO:0000256" key="13">
    <source>
        <dbReference type="ARBA" id="ARBA00023136"/>
    </source>
</evidence>
<keyword evidence="10" id="KW-0067">ATP-binding</keyword>
<dbReference type="PANTHER" id="PTHR45528:SF1">
    <property type="entry name" value="SENSOR HISTIDINE KINASE CPXA"/>
    <property type="match status" value="1"/>
</dbReference>
<dbReference type="EMBL" id="FWXK01000006">
    <property type="protein sequence ID" value="SMC44579.1"/>
    <property type="molecule type" value="Genomic_DNA"/>
</dbReference>
<keyword evidence="18" id="KW-1185">Reference proteome</keyword>
<comment type="subcellular location">
    <subcellularLocation>
        <location evidence="2">Cell membrane</location>
        <topology evidence="2">Multi-pass membrane protein</topology>
    </subcellularLocation>
</comment>
<dbReference type="Gene3D" id="1.10.287.130">
    <property type="match status" value="1"/>
</dbReference>
<feature type="transmembrane region" description="Helical" evidence="14">
    <location>
        <begin position="166"/>
        <end position="187"/>
    </location>
</feature>
<keyword evidence="13 14" id="KW-0472">Membrane</keyword>
<comment type="catalytic activity">
    <reaction evidence="1">
        <text>ATP + protein L-histidine = ADP + protein N-phospho-L-histidine.</text>
        <dbReference type="EC" id="2.7.13.3"/>
    </reaction>
</comment>
<dbReference type="PRINTS" id="PR00344">
    <property type="entry name" value="BCTRLSENSOR"/>
</dbReference>
<dbReference type="Pfam" id="PF00672">
    <property type="entry name" value="HAMP"/>
    <property type="match status" value="1"/>
</dbReference>
<dbReference type="SMART" id="SM00387">
    <property type="entry name" value="HATPase_c"/>
    <property type="match status" value="1"/>
</dbReference>
<dbReference type="SUPFAM" id="SSF47384">
    <property type="entry name" value="Homodimeric domain of signal transducing histidine kinase"/>
    <property type="match status" value="1"/>
</dbReference>
<dbReference type="AlphaFoldDB" id="A0A1W1Z811"/>
<evidence type="ECO:0000256" key="12">
    <source>
        <dbReference type="ARBA" id="ARBA00023012"/>
    </source>
</evidence>
<dbReference type="RefSeq" id="WP_084099309.1">
    <property type="nucleotide sequence ID" value="NZ_FWXK01000006.1"/>
</dbReference>
<dbReference type="PROSITE" id="PS50885">
    <property type="entry name" value="HAMP"/>
    <property type="match status" value="1"/>
</dbReference>
<proteinExistence type="predicted"/>
<sequence length="481" mass="55431">MRFFYQKMIAFIIVILVIILTMGTTLIRFSREQVYLRQQDELSQMAEYLVGQDITFDYLKQIQPILDSANMKVYYYNEDNERQYPAFLDDKQQEMPLSSSEKQQLKSGQRLSLRPYDMGFQKDKLDSMSIFIPLERPNNQQYAGYLVLGAPAYMTNEALDELNRSVFRAILISLAVAGFLAWLLAYYQNRSIKRLGDATKEIANGNYDVQLRLKTGDEFDDLSQNFNQMAEALKVSQKEINRQETLRHQLMMDVAHEMRTPLTTMLGMLKGMKDHVFPQEKWDRSITLVYKETERLKRLVNESLDYEKIRANEIKLAKAVFPVQDVVNDIAMQLQQEADKKHTTITVSCPEQATVYADPDRFRQIVVNIVKNAVQFTDKGDIQLTVEETADDTAIRVKDTGMGMTAEQIENIWQRFYKVDTSRKAMAYGESGLGLSIVKQVMNRHHGEVTVNSELGVGSEFILTFPKQEALEEDKGAKTED</sequence>
<organism evidence="17 18">
    <name type="scientific">Aerococcus suis</name>
    <dbReference type="NCBI Taxonomy" id="371602"/>
    <lineage>
        <taxon>Bacteria</taxon>
        <taxon>Bacillati</taxon>
        <taxon>Bacillota</taxon>
        <taxon>Bacilli</taxon>
        <taxon>Lactobacillales</taxon>
        <taxon>Aerococcaceae</taxon>
        <taxon>Aerococcus</taxon>
    </lineage>
</organism>
<accession>A0A1W1Z811</accession>
<dbReference type="SMART" id="SM00304">
    <property type="entry name" value="HAMP"/>
    <property type="match status" value="1"/>
</dbReference>
<evidence type="ECO:0000259" key="16">
    <source>
        <dbReference type="PROSITE" id="PS50885"/>
    </source>
</evidence>
<keyword evidence="4" id="KW-1003">Cell membrane</keyword>
<dbReference type="InterPro" id="IPR004358">
    <property type="entry name" value="Sig_transdc_His_kin-like_C"/>
</dbReference>
<dbReference type="SMART" id="SM00388">
    <property type="entry name" value="HisKA"/>
    <property type="match status" value="1"/>
</dbReference>
<dbReference type="InterPro" id="IPR003661">
    <property type="entry name" value="HisK_dim/P_dom"/>
</dbReference>
<dbReference type="GO" id="GO:0000155">
    <property type="term" value="F:phosphorelay sensor kinase activity"/>
    <property type="evidence" value="ECO:0007669"/>
    <property type="project" value="InterPro"/>
</dbReference>
<dbReference type="InterPro" id="IPR036890">
    <property type="entry name" value="HATPase_C_sf"/>
</dbReference>
<evidence type="ECO:0000256" key="6">
    <source>
        <dbReference type="ARBA" id="ARBA00022679"/>
    </source>
</evidence>
<dbReference type="Pfam" id="PF00512">
    <property type="entry name" value="HisKA"/>
    <property type="match status" value="1"/>
</dbReference>
<evidence type="ECO:0000256" key="9">
    <source>
        <dbReference type="ARBA" id="ARBA00022777"/>
    </source>
</evidence>
<keyword evidence="8" id="KW-0547">Nucleotide-binding</keyword>
<evidence type="ECO:0000256" key="10">
    <source>
        <dbReference type="ARBA" id="ARBA00022840"/>
    </source>
</evidence>
<evidence type="ECO:0000256" key="14">
    <source>
        <dbReference type="SAM" id="Phobius"/>
    </source>
</evidence>
<dbReference type="InterPro" id="IPR005467">
    <property type="entry name" value="His_kinase_dom"/>
</dbReference>
<protein>
    <recommendedName>
        <fullName evidence="3">histidine kinase</fullName>
        <ecNumber evidence="3">2.7.13.3</ecNumber>
    </recommendedName>
</protein>
<evidence type="ECO:0000256" key="3">
    <source>
        <dbReference type="ARBA" id="ARBA00012438"/>
    </source>
</evidence>
<dbReference type="SUPFAM" id="SSF158472">
    <property type="entry name" value="HAMP domain-like"/>
    <property type="match status" value="1"/>
</dbReference>
<dbReference type="Gene3D" id="6.10.340.10">
    <property type="match status" value="1"/>
</dbReference>
<evidence type="ECO:0000256" key="5">
    <source>
        <dbReference type="ARBA" id="ARBA00022553"/>
    </source>
</evidence>
<dbReference type="Pfam" id="PF02518">
    <property type="entry name" value="HATPase_c"/>
    <property type="match status" value="1"/>
</dbReference>
<evidence type="ECO:0000256" key="7">
    <source>
        <dbReference type="ARBA" id="ARBA00022692"/>
    </source>
</evidence>
<dbReference type="InterPro" id="IPR003594">
    <property type="entry name" value="HATPase_dom"/>
</dbReference>
<evidence type="ECO:0000259" key="15">
    <source>
        <dbReference type="PROSITE" id="PS50109"/>
    </source>
</evidence>
<dbReference type="Gene3D" id="3.30.565.10">
    <property type="entry name" value="Histidine kinase-like ATPase, C-terminal domain"/>
    <property type="match status" value="1"/>
</dbReference>
<dbReference type="InterPro" id="IPR003660">
    <property type="entry name" value="HAMP_dom"/>
</dbReference>
<reference evidence="18" key="1">
    <citation type="submission" date="2017-04" db="EMBL/GenBank/DDBJ databases">
        <authorList>
            <person name="Varghese N."/>
            <person name="Submissions S."/>
        </authorList>
    </citation>
    <scope>NUCLEOTIDE SEQUENCE [LARGE SCALE GENOMIC DNA]</scope>
    <source>
        <strain evidence="18">DSM 21500</strain>
    </source>
</reference>
<dbReference type="CDD" id="cd06225">
    <property type="entry name" value="HAMP"/>
    <property type="match status" value="1"/>
</dbReference>
<dbReference type="FunFam" id="3.30.565.10:FF:000006">
    <property type="entry name" value="Sensor histidine kinase WalK"/>
    <property type="match status" value="1"/>
</dbReference>
<dbReference type="Proteomes" id="UP000243884">
    <property type="component" value="Unassembled WGS sequence"/>
</dbReference>
<evidence type="ECO:0000313" key="17">
    <source>
        <dbReference type="EMBL" id="SMC44579.1"/>
    </source>
</evidence>
<dbReference type="OrthoDB" id="3436at2"/>
<gene>
    <name evidence="17" type="ORF">SAMN04487984_1191</name>
</gene>
<feature type="domain" description="HAMP" evidence="16">
    <location>
        <begin position="186"/>
        <end position="238"/>
    </location>
</feature>
<keyword evidence="9 17" id="KW-0418">Kinase</keyword>
<evidence type="ECO:0000256" key="4">
    <source>
        <dbReference type="ARBA" id="ARBA00022475"/>
    </source>
</evidence>